<evidence type="ECO:0000259" key="2">
    <source>
        <dbReference type="PROSITE" id="PS50102"/>
    </source>
</evidence>
<name>A0A9N9DXD4_9GLOM</name>
<dbReference type="Pfam" id="PF00076">
    <property type="entry name" value="RRM_1"/>
    <property type="match status" value="1"/>
</dbReference>
<dbReference type="GO" id="GO:0003723">
    <property type="term" value="F:RNA binding"/>
    <property type="evidence" value="ECO:0007669"/>
    <property type="project" value="UniProtKB-UniRule"/>
</dbReference>
<protein>
    <submittedName>
        <fullName evidence="3">10671_t:CDS:1</fullName>
    </submittedName>
</protein>
<dbReference type="PANTHER" id="PTHR32343">
    <property type="entry name" value="SERINE/ARGININE-RICH SPLICING FACTOR"/>
    <property type="match status" value="1"/>
</dbReference>
<dbReference type="SUPFAM" id="SSF54928">
    <property type="entry name" value="RNA-binding domain, RBD"/>
    <property type="match status" value="1"/>
</dbReference>
<dbReference type="InterPro" id="IPR012677">
    <property type="entry name" value="Nucleotide-bd_a/b_plait_sf"/>
</dbReference>
<proteinExistence type="predicted"/>
<evidence type="ECO:0000313" key="4">
    <source>
        <dbReference type="Proteomes" id="UP000789759"/>
    </source>
</evidence>
<organism evidence="3 4">
    <name type="scientific">Cetraspora pellucida</name>
    <dbReference type="NCBI Taxonomy" id="1433469"/>
    <lineage>
        <taxon>Eukaryota</taxon>
        <taxon>Fungi</taxon>
        <taxon>Fungi incertae sedis</taxon>
        <taxon>Mucoromycota</taxon>
        <taxon>Glomeromycotina</taxon>
        <taxon>Glomeromycetes</taxon>
        <taxon>Diversisporales</taxon>
        <taxon>Gigasporaceae</taxon>
        <taxon>Cetraspora</taxon>
    </lineage>
</organism>
<dbReference type="AlphaFoldDB" id="A0A9N9DXD4"/>
<keyword evidence="4" id="KW-1185">Reference proteome</keyword>
<dbReference type="PROSITE" id="PS50102">
    <property type="entry name" value="RRM"/>
    <property type="match status" value="1"/>
</dbReference>
<dbReference type="PANTHER" id="PTHR32343:SF10">
    <property type="entry name" value="RNA-BINDING REGION RNP-1 DOMAIN-CONTAINING PROTEIN"/>
    <property type="match status" value="1"/>
</dbReference>
<dbReference type="InterPro" id="IPR035979">
    <property type="entry name" value="RBD_domain_sf"/>
</dbReference>
<dbReference type="SMART" id="SM00360">
    <property type="entry name" value="RRM"/>
    <property type="match status" value="1"/>
</dbReference>
<keyword evidence="1" id="KW-0694">RNA-binding</keyword>
<evidence type="ECO:0000256" key="1">
    <source>
        <dbReference type="PROSITE-ProRule" id="PRU00176"/>
    </source>
</evidence>
<dbReference type="InterPro" id="IPR000504">
    <property type="entry name" value="RRM_dom"/>
</dbReference>
<feature type="domain" description="RRM" evidence="2">
    <location>
        <begin position="3"/>
        <end position="78"/>
    </location>
</feature>
<dbReference type="Proteomes" id="UP000789759">
    <property type="component" value="Unassembled WGS sequence"/>
</dbReference>
<comment type="caution">
    <text evidence="3">The sequence shown here is derived from an EMBL/GenBank/DDBJ whole genome shotgun (WGS) entry which is preliminary data.</text>
</comment>
<accession>A0A9N9DXD4</accession>
<gene>
    <name evidence="3" type="ORF">CPELLU_LOCUS9614</name>
</gene>
<dbReference type="EMBL" id="CAJVQA010007449">
    <property type="protein sequence ID" value="CAG8656840.1"/>
    <property type="molecule type" value="Genomic_DNA"/>
</dbReference>
<dbReference type="OrthoDB" id="7763451at2759"/>
<reference evidence="3" key="1">
    <citation type="submission" date="2021-06" db="EMBL/GenBank/DDBJ databases">
        <authorList>
            <person name="Kallberg Y."/>
            <person name="Tangrot J."/>
            <person name="Rosling A."/>
        </authorList>
    </citation>
    <scope>NUCLEOTIDE SEQUENCE</scope>
    <source>
        <strain evidence="3">FL966</strain>
    </source>
</reference>
<dbReference type="Gene3D" id="3.30.70.330">
    <property type="match status" value="1"/>
</dbReference>
<sequence length="167" mass="18269">MSKKVVVYNISACVSEKTVKDFFLFCGKIEEFKLIKEESSDKQISYITFEREIAAKTAKMLTNAVIGDSEITVKSADDSSTDGISPGDKVKSDKESFKRVIVYDISASVSEKMEAYAKTAKMLTNALIGDSQIIVKSVDDSSTDGISPGDKVKSDKESVIFLLAPKR</sequence>
<evidence type="ECO:0000313" key="3">
    <source>
        <dbReference type="EMBL" id="CAG8656840.1"/>
    </source>
</evidence>